<dbReference type="InterPro" id="IPR011008">
    <property type="entry name" value="Dimeric_a/b-barrel"/>
</dbReference>
<accession>A0ABW9XR08</accession>
<dbReference type="Gene3D" id="3.30.70.100">
    <property type="match status" value="1"/>
</dbReference>
<comment type="caution">
    <text evidence="2">The sequence shown here is derived from an EMBL/GenBank/DDBJ whole genome shotgun (WGS) entry which is preliminary data.</text>
</comment>
<dbReference type="Proteomes" id="UP000665561">
    <property type="component" value="Unassembled WGS sequence"/>
</dbReference>
<keyword evidence="2" id="KW-0560">Oxidoreductase</keyword>
<dbReference type="InterPro" id="IPR007138">
    <property type="entry name" value="ABM_dom"/>
</dbReference>
<name>A0ABW9XR08_9BACL</name>
<dbReference type="PROSITE" id="PS51725">
    <property type="entry name" value="ABM"/>
    <property type="match status" value="1"/>
</dbReference>
<evidence type="ECO:0000313" key="2">
    <source>
        <dbReference type="EMBL" id="NBD24824.1"/>
    </source>
</evidence>
<gene>
    <name evidence="2" type="ORF">GT019_13145</name>
</gene>
<dbReference type="GO" id="GO:0004497">
    <property type="term" value="F:monooxygenase activity"/>
    <property type="evidence" value="ECO:0007669"/>
    <property type="project" value="UniProtKB-KW"/>
</dbReference>
<dbReference type="SUPFAM" id="SSF54909">
    <property type="entry name" value="Dimeric alpha+beta barrel"/>
    <property type="match status" value="1"/>
</dbReference>
<feature type="domain" description="ABM" evidence="1">
    <location>
        <begin position="10"/>
        <end position="99"/>
    </location>
</feature>
<dbReference type="PANTHER" id="PTHR33336:SF3">
    <property type="entry name" value="ABM DOMAIN-CONTAINING PROTEIN"/>
    <property type="match status" value="1"/>
</dbReference>
<dbReference type="PANTHER" id="PTHR33336">
    <property type="entry name" value="QUINOL MONOOXYGENASE YGIN-RELATED"/>
    <property type="match status" value="1"/>
</dbReference>
<dbReference type="Pfam" id="PF03992">
    <property type="entry name" value="ABM"/>
    <property type="match status" value="1"/>
</dbReference>
<reference evidence="2 3" key="1">
    <citation type="submission" date="2020-01" db="EMBL/GenBank/DDBJ databases">
        <title>Paenibacillus soybeanensis sp. nov. isolated from the nodules of soybean (Glycine max(L.) Merr).</title>
        <authorList>
            <person name="Wang H."/>
        </authorList>
    </citation>
    <scope>NUCLEOTIDE SEQUENCE [LARGE SCALE GENOMIC DNA]</scope>
    <source>
        <strain evidence="2 3">T1</strain>
    </source>
</reference>
<dbReference type="EMBL" id="JAAAMV010000009">
    <property type="protein sequence ID" value="NBD24824.1"/>
    <property type="molecule type" value="Genomic_DNA"/>
</dbReference>
<keyword evidence="3" id="KW-1185">Reference proteome</keyword>
<proteinExistence type="predicted"/>
<keyword evidence="2" id="KW-0503">Monooxygenase</keyword>
<organism evidence="2 3">
    <name type="scientific">Paenibacillus glycinis</name>
    <dbReference type="NCBI Taxonomy" id="2697035"/>
    <lineage>
        <taxon>Bacteria</taxon>
        <taxon>Bacillati</taxon>
        <taxon>Bacillota</taxon>
        <taxon>Bacilli</taxon>
        <taxon>Bacillales</taxon>
        <taxon>Paenibacillaceae</taxon>
        <taxon>Paenibacillus</taxon>
    </lineage>
</organism>
<dbReference type="InterPro" id="IPR050744">
    <property type="entry name" value="AI-2_Isomerase_LsrG"/>
</dbReference>
<evidence type="ECO:0000313" key="3">
    <source>
        <dbReference type="Proteomes" id="UP000665561"/>
    </source>
</evidence>
<evidence type="ECO:0000259" key="1">
    <source>
        <dbReference type="PROSITE" id="PS51725"/>
    </source>
</evidence>
<protein>
    <submittedName>
        <fullName evidence="2">Antibiotic biosynthesis monooxygenase</fullName>
    </submittedName>
</protein>
<sequence>MEGIFTVEPITIVAVLKGRAGNAKPVRDELLKVAAASRAEDGCLDYAVHESHACPEQFVLYETWKNESALAEHLASRHYLAYRKAVEKWIDSREVFRLNTLSK</sequence>